<organism evidence="1 2">
    <name type="scientific">Entomophthora muscae</name>
    <dbReference type="NCBI Taxonomy" id="34485"/>
    <lineage>
        <taxon>Eukaryota</taxon>
        <taxon>Fungi</taxon>
        <taxon>Fungi incertae sedis</taxon>
        <taxon>Zoopagomycota</taxon>
        <taxon>Entomophthoromycotina</taxon>
        <taxon>Entomophthoromycetes</taxon>
        <taxon>Entomophthorales</taxon>
        <taxon>Entomophthoraceae</taxon>
        <taxon>Entomophthora</taxon>
    </lineage>
</organism>
<dbReference type="Proteomes" id="UP001165960">
    <property type="component" value="Unassembled WGS sequence"/>
</dbReference>
<proteinExistence type="predicted"/>
<gene>
    <name evidence="1" type="primary">ACP2_5</name>
    <name evidence="1" type="ORF">DSO57_1034879</name>
</gene>
<reference evidence="1" key="1">
    <citation type="submission" date="2022-04" db="EMBL/GenBank/DDBJ databases">
        <title>Genome of the entomopathogenic fungus Entomophthora muscae.</title>
        <authorList>
            <person name="Elya C."/>
            <person name="Lovett B.R."/>
            <person name="Lee E."/>
            <person name="Macias A.M."/>
            <person name="Hajek A.E."/>
            <person name="De Bivort B.L."/>
            <person name="Kasson M.T."/>
            <person name="De Fine Licht H.H."/>
            <person name="Stajich J.E."/>
        </authorList>
    </citation>
    <scope>NUCLEOTIDE SEQUENCE</scope>
    <source>
        <strain evidence="1">Berkeley</strain>
    </source>
</reference>
<sequence length="120" mass="13794">MLFRALNIIRQRSFALSAPILARKPIFYPTQFYSSHGGLTKELIGDRVLELLGCFDKIEPEKLTDKAHFVKDLSLDSLDTVEIIMAIEEEFQIEIPDHDADEIKTVKDIIEYISLREEAI</sequence>
<evidence type="ECO:0000313" key="2">
    <source>
        <dbReference type="Proteomes" id="UP001165960"/>
    </source>
</evidence>
<accession>A0ACC2REE4</accession>
<comment type="caution">
    <text evidence="1">The sequence shown here is derived from an EMBL/GenBank/DDBJ whole genome shotgun (WGS) entry which is preliminary data.</text>
</comment>
<dbReference type="EMBL" id="QTSX02007397">
    <property type="protein sequence ID" value="KAJ9048463.1"/>
    <property type="molecule type" value="Genomic_DNA"/>
</dbReference>
<keyword evidence="2" id="KW-1185">Reference proteome</keyword>
<evidence type="ECO:0000313" key="1">
    <source>
        <dbReference type="EMBL" id="KAJ9048463.1"/>
    </source>
</evidence>
<name>A0ACC2REE4_9FUNG</name>
<protein>
    <submittedName>
        <fullName evidence="1">Mitochondrial acyl carrier protein</fullName>
    </submittedName>
</protein>